<feature type="transmembrane region" description="Helical" evidence="1">
    <location>
        <begin position="42"/>
        <end position="60"/>
    </location>
</feature>
<feature type="transmembrane region" description="Helical" evidence="1">
    <location>
        <begin position="66"/>
        <end position="86"/>
    </location>
</feature>
<organism evidence="2">
    <name type="scientific">Pontimicrobium sp. SW4</name>
    <dbReference type="NCBI Taxonomy" id="3153519"/>
    <lineage>
        <taxon>Bacteria</taxon>
        <taxon>Pseudomonadati</taxon>
        <taxon>Bacteroidota</taxon>
        <taxon>Flavobacteriia</taxon>
        <taxon>Flavobacteriales</taxon>
        <taxon>Flavobacteriaceae</taxon>
        <taxon>Pontimicrobium</taxon>
    </lineage>
</organism>
<keyword evidence="1" id="KW-0812">Transmembrane</keyword>
<feature type="transmembrane region" description="Helical" evidence="1">
    <location>
        <begin position="128"/>
        <end position="146"/>
    </location>
</feature>
<sequence length="156" mass="17899">MLNDIIHSNIGWFHFITAVMSLITGTVVVLNVKGTLFHKRIGYVYVISMLTLNLSSFFIINFGGFSLFHFFAIVSLLTVLGGMYAAWKRYKNWLTAHYYFMSWSVVGLYAALWSEIGTRFTSNMKDFWWMVALATFMTIAIGARIINKNAKKLNLK</sequence>
<proteinExistence type="predicted"/>
<accession>A0AAU7BVQ5</accession>
<evidence type="ECO:0000256" key="1">
    <source>
        <dbReference type="SAM" id="Phobius"/>
    </source>
</evidence>
<keyword evidence="1" id="KW-0472">Membrane</keyword>
<feature type="transmembrane region" description="Helical" evidence="1">
    <location>
        <begin position="98"/>
        <end position="116"/>
    </location>
</feature>
<feature type="transmembrane region" description="Helical" evidence="1">
    <location>
        <begin position="12"/>
        <end position="30"/>
    </location>
</feature>
<reference evidence="2" key="1">
    <citation type="submission" date="2024-05" db="EMBL/GenBank/DDBJ databases">
        <title>Pontimicrobium maritimus sp. nov., isolated form sea water.</title>
        <authorList>
            <person name="Muhammad N."/>
            <person name="Vuong T.Q."/>
            <person name="Han H.L."/>
            <person name="Kim S.-G."/>
        </authorList>
    </citation>
    <scope>NUCLEOTIDE SEQUENCE</scope>
    <source>
        <strain evidence="2">SW4</strain>
    </source>
</reference>
<dbReference type="Pfam" id="PF10067">
    <property type="entry name" value="DUF2306"/>
    <property type="match status" value="1"/>
</dbReference>
<name>A0AAU7BVQ5_9FLAO</name>
<dbReference type="AlphaFoldDB" id="A0AAU7BVQ5"/>
<protein>
    <submittedName>
        <fullName evidence="2">DUF2306 domain-containing protein</fullName>
    </submittedName>
</protein>
<dbReference type="InterPro" id="IPR018750">
    <property type="entry name" value="DUF2306_membrane"/>
</dbReference>
<dbReference type="EMBL" id="CP157199">
    <property type="protein sequence ID" value="XBG62176.1"/>
    <property type="molecule type" value="Genomic_DNA"/>
</dbReference>
<dbReference type="RefSeq" id="WP_347925219.1">
    <property type="nucleotide sequence ID" value="NZ_CP157199.1"/>
</dbReference>
<keyword evidence="1" id="KW-1133">Transmembrane helix</keyword>
<evidence type="ECO:0000313" key="2">
    <source>
        <dbReference type="EMBL" id="XBG62176.1"/>
    </source>
</evidence>
<gene>
    <name evidence="2" type="ORF">ABGB03_04570</name>
</gene>